<organism evidence="2 3">
    <name type="scientific">Perkinsus olseni</name>
    <name type="common">Perkinsus atlanticus</name>
    <dbReference type="NCBI Taxonomy" id="32597"/>
    <lineage>
        <taxon>Eukaryota</taxon>
        <taxon>Sar</taxon>
        <taxon>Alveolata</taxon>
        <taxon>Perkinsozoa</taxon>
        <taxon>Perkinsea</taxon>
        <taxon>Perkinsida</taxon>
        <taxon>Perkinsidae</taxon>
        <taxon>Perkinsus</taxon>
    </lineage>
</organism>
<name>A0A7J6NDC6_PEROL</name>
<sequence>MSASVTTQQIPATTAQATAATYYSTQPATTSSITPPSGPMIDEKIVMKQKDKALRELESRVKLALQQHDQMYQLQKSHINADHDRQMEYTKATIEKERQAALFDLEGQYQTNNRGLEQAAIQQRMQIETTAMQLDIQAHQQKMVQEHQERERKWTGSQVAGMPPTAYPTAPVSYSPSYTVQQPGNVVYTSTVQQPSTSVSPAAQ</sequence>
<keyword evidence="1" id="KW-0175">Coiled coil</keyword>
<dbReference type="EMBL" id="JABANP010000475">
    <property type="protein sequence ID" value="KAF4681902.1"/>
    <property type="molecule type" value="Genomic_DNA"/>
</dbReference>
<gene>
    <name evidence="2" type="ORF">FOZ60_011367</name>
</gene>
<dbReference type="Proteomes" id="UP000541610">
    <property type="component" value="Unassembled WGS sequence"/>
</dbReference>
<accession>A0A7J6NDC6</accession>
<protein>
    <submittedName>
        <fullName evidence="2">Uncharacterized protein</fullName>
    </submittedName>
</protein>
<reference evidence="2 3" key="1">
    <citation type="submission" date="2020-04" db="EMBL/GenBank/DDBJ databases">
        <title>Perkinsus olseni comparative genomics.</title>
        <authorList>
            <person name="Bogema D.R."/>
        </authorList>
    </citation>
    <scope>NUCLEOTIDE SEQUENCE [LARGE SCALE GENOMIC DNA]</scope>
    <source>
        <strain evidence="2">00978-12</strain>
    </source>
</reference>
<proteinExistence type="predicted"/>
<evidence type="ECO:0000313" key="2">
    <source>
        <dbReference type="EMBL" id="KAF4681902.1"/>
    </source>
</evidence>
<dbReference type="AlphaFoldDB" id="A0A7J6NDC6"/>
<evidence type="ECO:0000313" key="3">
    <source>
        <dbReference type="Proteomes" id="UP000541610"/>
    </source>
</evidence>
<dbReference type="OrthoDB" id="436117at2759"/>
<comment type="caution">
    <text evidence="2">The sequence shown here is derived from an EMBL/GenBank/DDBJ whole genome shotgun (WGS) entry which is preliminary data.</text>
</comment>
<evidence type="ECO:0000256" key="1">
    <source>
        <dbReference type="SAM" id="Coils"/>
    </source>
</evidence>
<feature type="coiled-coil region" evidence="1">
    <location>
        <begin position="47"/>
        <end position="74"/>
    </location>
</feature>